<sequence length="724" mass="79542">MIRFFGLPLIALVACACTYSQPTALVPDVPEPPAPLENRFDGYAVPEQDESLAVFEDPALEGLRSPALSRFRTEAEFADWLKATRAASEARGIGQMYPVPLPAAPPSSDMAMSVGEPQAMEAAPSEVMVTGSAEPESDSNPEITNNQKAGVDEGGIIKQIGQHLVILQDGRLFVTDLMPGGQAGLKLADRANVYRSSDEDTWYDEVLVSGRTILVTGYSYREEATEYTVLNLGEDGKVTRQATFYISSNDYYSGSNYATRMIDGKLVIHTPIYLVGRGWWDDLEIPVIREWRQEEEDGFRERTELEDGRPLFSATDIWMPVQQTLMPVIHTVTVCDISGVTDTSIPACKATAIVGTETHEFLVTKDAFWLWMSPSGQERARELREDHPHPECSSGPRPELSNIVPSALVRLPVDGSKPGVLGVRGEPQNQFSMDMDAGTFRAVLDWRHRDCGIWVTREETDLTFFDVPLDELGDVLLDTAGGRYFDLPTPGASAYEARFTEKHLVYGAREGWGSWPPSDGETRENGRAIIVPVDAPASPVTVELSHDVIRAERAGPYMALTGYHDDAGLSMSLIDLRADPRLSGTMTLQGRYESETRSHAFNSRIGADGAGLIGLPTVPRSEEAERWWWWSSSSDMSYIAAAADGSLSEAGMIDATRRDPDLPSETGYACEVSCIDWYGNARPIFTGNRLLALINSELVEGALQDGTVTEINRIDLTAPLSEER</sequence>
<keyword evidence="3" id="KW-1185">Reference proteome</keyword>
<proteinExistence type="predicted"/>
<reference evidence="2 3" key="1">
    <citation type="submission" date="2013-04" db="EMBL/GenBank/DDBJ databases">
        <title>Hyphomonas hirschiana VP5 Genome Sequencing.</title>
        <authorList>
            <person name="Lai Q."/>
            <person name="Shao Z."/>
        </authorList>
    </citation>
    <scope>NUCLEOTIDE SEQUENCE [LARGE SCALE GENOMIC DNA]</scope>
    <source>
        <strain evidence="2 3">VP5</strain>
    </source>
</reference>
<evidence type="ECO:0000256" key="1">
    <source>
        <dbReference type="SAM" id="SignalP"/>
    </source>
</evidence>
<dbReference type="RefSeq" id="WP_011645694.1">
    <property type="nucleotide sequence ID" value="NZ_ARYI01000001.1"/>
</dbReference>
<dbReference type="PROSITE" id="PS51257">
    <property type="entry name" value="PROKAR_LIPOPROTEIN"/>
    <property type="match status" value="1"/>
</dbReference>
<keyword evidence="1" id="KW-0732">Signal</keyword>
<feature type="signal peptide" evidence="1">
    <location>
        <begin position="1"/>
        <end position="16"/>
    </location>
</feature>
<dbReference type="EMBL" id="ARYI01000001">
    <property type="protein sequence ID" value="KCZ96394.1"/>
    <property type="molecule type" value="Genomic_DNA"/>
</dbReference>
<dbReference type="InterPro" id="IPR019198">
    <property type="entry name" value="Beta_propeller_containing"/>
</dbReference>
<organism evidence="2 3">
    <name type="scientific">Hyphomonas hirschiana VP5</name>
    <dbReference type="NCBI Taxonomy" id="1280951"/>
    <lineage>
        <taxon>Bacteria</taxon>
        <taxon>Pseudomonadati</taxon>
        <taxon>Pseudomonadota</taxon>
        <taxon>Alphaproteobacteria</taxon>
        <taxon>Hyphomonadales</taxon>
        <taxon>Hyphomonadaceae</taxon>
        <taxon>Hyphomonas</taxon>
    </lineage>
</organism>
<name>A0A059G146_9PROT</name>
<dbReference type="AlphaFoldDB" id="A0A059G146"/>
<dbReference type="OrthoDB" id="7439267at2"/>
<protein>
    <submittedName>
        <fullName evidence="2">Putative lipoprotein</fullName>
    </submittedName>
</protein>
<dbReference type="PATRIC" id="fig|1280951.3.peg.383"/>
<dbReference type="Proteomes" id="UP000025061">
    <property type="component" value="Unassembled WGS sequence"/>
</dbReference>
<accession>A0A059G146</accession>
<keyword evidence="2" id="KW-0449">Lipoprotein</keyword>
<evidence type="ECO:0000313" key="2">
    <source>
        <dbReference type="EMBL" id="KCZ96394.1"/>
    </source>
</evidence>
<gene>
    <name evidence="2" type="ORF">HHI_01905</name>
</gene>
<dbReference type="Pfam" id="PF09826">
    <property type="entry name" value="Beta_propel"/>
    <property type="match status" value="1"/>
</dbReference>
<comment type="caution">
    <text evidence="2">The sequence shown here is derived from an EMBL/GenBank/DDBJ whole genome shotgun (WGS) entry which is preliminary data.</text>
</comment>
<evidence type="ECO:0000313" key="3">
    <source>
        <dbReference type="Proteomes" id="UP000025061"/>
    </source>
</evidence>
<feature type="chain" id="PRO_5001572856" evidence="1">
    <location>
        <begin position="17"/>
        <end position="724"/>
    </location>
</feature>